<dbReference type="AlphaFoldDB" id="A0AAV9BLD8"/>
<proteinExistence type="predicted"/>
<dbReference type="Proteomes" id="UP001179952">
    <property type="component" value="Unassembled WGS sequence"/>
</dbReference>
<feature type="region of interest" description="Disordered" evidence="1">
    <location>
        <begin position="13"/>
        <end position="86"/>
    </location>
</feature>
<feature type="compositionally biased region" description="Polar residues" evidence="1">
    <location>
        <begin position="52"/>
        <end position="64"/>
    </location>
</feature>
<dbReference type="GO" id="GO:0005783">
    <property type="term" value="C:endoplasmic reticulum"/>
    <property type="evidence" value="ECO:0007669"/>
    <property type="project" value="UniProtKB-ARBA"/>
</dbReference>
<dbReference type="Pfam" id="PF00226">
    <property type="entry name" value="DnaJ"/>
    <property type="match status" value="1"/>
</dbReference>
<dbReference type="Gene3D" id="3.30.70.20">
    <property type="match status" value="1"/>
</dbReference>
<dbReference type="CDD" id="cd06257">
    <property type="entry name" value="DnaJ"/>
    <property type="match status" value="1"/>
</dbReference>
<dbReference type="SUPFAM" id="SSF46565">
    <property type="entry name" value="Chaperone J-domain"/>
    <property type="match status" value="1"/>
</dbReference>
<dbReference type="PANTHER" id="PTHR45295">
    <property type="entry name" value="CHAPERONE PROTEIN DNAJ C76, CHLOROPLASTIC"/>
    <property type="match status" value="1"/>
</dbReference>
<keyword evidence="4" id="KW-1185">Reference proteome</keyword>
<organism evidence="3 4">
    <name type="scientific">Acorus gramineus</name>
    <name type="common">Dwarf sweet flag</name>
    <dbReference type="NCBI Taxonomy" id="55184"/>
    <lineage>
        <taxon>Eukaryota</taxon>
        <taxon>Viridiplantae</taxon>
        <taxon>Streptophyta</taxon>
        <taxon>Embryophyta</taxon>
        <taxon>Tracheophyta</taxon>
        <taxon>Spermatophyta</taxon>
        <taxon>Magnoliopsida</taxon>
        <taxon>Liliopsida</taxon>
        <taxon>Acoraceae</taxon>
        <taxon>Acorus</taxon>
    </lineage>
</organism>
<accession>A0AAV9BLD8</accession>
<dbReference type="PANTHER" id="PTHR45295:SF3">
    <property type="entry name" value="CHAPERONE DNAJ-DOMAIN SUPERFAMILY PROTEIN"/>
    <property type="match status" value="1"/>
</dbReference>
<dbReference type="EMBL" id="JAUJYN010000002">
    <property type="protein sequence ID" value="KAK1277588.1"/>
    <property type="molecule type" value="Genomic_DNA"/>
</dbReference>
<feature type="domain" description="J" evidence="2">
    <location>
        <begin position="85"/>
        <end position="157"/>
    </location>
</feature>
<comment type="caution">
    <text evidence="3">The sequence shown here is derived from an EMBL/GenBank/DDBJ whole genome shotgun (WGS) entry which is preliminary data.</text>
</comment>
<dbReference type="InterPro" id="IPR036869">
    <property type="entry name" value="J_dom_sf"/>
</dbReference>
<dbReference type="Gene3D" id="1.10.287.110">
    <property type="entry name" value="DnaJ domain"/>
    <property type="match status" value="1"/>
</dbReference>
<reference evidence="3" key="2">
    <citation type="submission" date="2023-06" db="EMBL/GenBank/DDBJ databases">
        <authorList>
            <person name="Ma L."/>
            <person name="Liu K.-W."/>
            <person name="Li Z."/>
            <person name="Hsiao Y.-Y."/>
            <person name="Qi Y."/>
            <person name="Fu T."/>
            <person name="Tang G."/>
            <person name="Zhang D."/>
            <person name="Sun W.-H."/>
            <person name="Liu D.-K."/>
            <person name="Li Y."/>
            <person name="Chen G.-Z."/>
            <person name="Liu X.-D."/>
            <person name="Liao X.-Y."/>
            <person name="Jiang Y.-T."/>
            <person name="Yu X."/>
            <person name="Hao Y."/>
            <person name="Huang J."/>
            <person name="Zhao X.-W."/>
            <person name="Ke S."/>
            <person name="Chen Y.-Y."/>
            <person name="Wu W.-L."/>
            <person name="Hsu J.-L."/>
            <person name="Lin Y.-F."/>
            <person name="Huang M.-D."/>
            <person name="Li C.-Y."/>
            <person name="Huang L."/>
            <person name="Wang Z.-W."/>
            <person name="Zhao X."/>
            <person name="Zhong W.-Y."/>
            <person name="Peng D.-H."/>
            <person name="Ahmad S."/>
            <person name="Lan S."/>
            <person name="Zhang J.-S."/>
            <person name="Tsai W.-C."/>
            <person name="Van De Peer Y."/>
            <person name="Liu Z.-J."/>
        </authorList>
    </citation>
    <scope>NUCLEOTIDE SEQUENCE</scope>
    <source>
        <strain evidence="3">SCP</strain>
        <tissue evidence="3">Leaves</tissue>
    </source>
</reference>
<evidence type="ECO:0000313" key="4">
    <source>
        <dbReference type="Proteomes" id="UP001179952"/>
    </source>
</evidence>
<reference evidence="3" key="1">
    <citation type="journal article" date="2023" name="Nat. Commun.">
        <title>Diploid and tetraploid genomes of Acorus and the evolution of monocots.</title>
        <authorList>
            <person name="Ma L."/>
            <person name="Liu K.W."/>
            <person name="Li Z."/>
            <person name="Hsiao Y.Y."/>
            <person name="Qi Y."/>
            <person name="Fu T."/>
            <person name="Tang G.D."/>
            <person name="Zhang D."/>
            <person name="Sun W.H."/>
            <person name="Liu D.K."/>
            <person name="Li Y."/>
            <person name="Chen G.Z."/>
            <person name="Liu X.D."/>
            <person name="Liao X.Y."/>
            <person name="Jiang Y.T."/>
            <person name="Yu X."/>
            <person name="Hao Y."/>
            <person name="Huang J."/>
            <person name="Zhao X.W."/>
            <person name="Ke S."/>
            <person name="Chen Y.Y."/>
            <person name="Wu W.L."/>
            <person name="Hsu J.L."/>
            <person name="Lin Y.F."/>
            <person name="Huang M.D."/>
            <person name="Li C.Y."/>
            <person name="Huang L."/>
            <person name="Wang Z.W."/>
            <person name="Zhao X."/>
            <person name="Zhong W.Y."/>
            <person name="Peng D.H."/>
            <person name="Ahmad S."/>
            <person name="Lan S."/>
            <person name="Zhang J.S."/>
            <person name="Tsai W.C."/>
            <person name="Van de Peer Y."/>
            <person name="Liu Z.J."/>
        </authorList>
    </citation>
    <scope>NUCLEOTIDE SEQUENCE</scope>
    <source>
        <strain evidence="3">SCP</strain>
    </source>
</reference>
<protein>
    <recommendedName>
        <fullName evidence="2">J domain-containing protein</fullName>
    </recommendedName>
</protein>
<evidence type="ECO:0000256" key="1">
    <source>
        <dbReference type="SAM" id="MobiDB-lite"/>
    </source>
</evidence>
<dbReference type="SMART" id="SM00271">
    <property type="entry name" value="DnaJ"/>
    <property type="match status" value="1"/>
</dbReference>
<sequence>MWNSGLATISAFTNDPSRNPIFPIHQGTPSSSSSSISAHNNRPSSRRRSTKRFQVSCTSNNNEESQSQRSSGGGGGGVVPDSWSSPYQALGLDPSSPCSPSDLKAAFRARVKEFHPDVCKDVRNSDAIIRRVIRAYEVLSKYHQSDSSRREHIDPFEEPECEAVDLFVNETLCIGKGCPYSCVERAPHAFSFASEIGTACAISQGHGEDYQVQLAVGQCPRSCIYFVTPSQRAVLEELLYSVLDNPYDSAEAALLESLILKARLENNRYQKKPLKKPPKFSSEFVDWF</sequence>
<evidence type="ECO:0000259" key="2">
    <source>
        <dbReference type="PROSITE" id="PS50076"/>
    </source>
</evidence>
<gene>
    <name evidence="3" type="ORF">QJS04_geneDACA003385</name>
</gene>
<name>A0AAV9BLD8_ACOGR</name>
<evidence type="ECO:0000313" key="3">
    <source>
        <dbReference type="EMBL" id="KAK1277588.1"/>
    </source>
</evidence>
<dbReference type="InterPro" id="IPR001623">
    <property type="entry name" value="DnaJ_domain"/>
</dbReference>
<dbReference type="PROSITE" id="PS50076">
    <property type="entry name" value="DNAJ_2"/>
    <property type="match status" value="1"/>
</dbReference>